<comment type="cofactor">
    <cofactor evidence="2">
        <name>Mg(2+)</name>
        <dbReference type="ChEBI" id="CHEBI:18420"/>
    </cofactor>
</comment>
<dbReference type="SUPFAM" id="SSF56726">
    <property type="entry name" value="DNA topoisomerase IV, alpha subunit"/>
    <property type="match status" value="1"/>
</dbReference>
<dbReference type="EC" id="5.6.2.2" evidence="4"/>
<evidence type="ECO:0000259" key="11">
    <source>
        <dbReference type="Pfam" id="PF04406"/>
    </source>
</evidence>
<dbReference type="GO" id="GO:0046872">
    <property type="term" value="F:metal ion binding"/>
    <property type="evidence" value="ECO:0007669"/>
    <property type="project" value="UniProtKB-KW"/>
</dbReference>
<reference evidence="13 14" key="1">
    <citation type="journal article" date="2018" name="IMA Fungus">
        <title>IMA Genome-F 9: Draft genome sequence of Annulohypoxylon stygium, Aspergillus mulundensis, Berkeleyomyces basicola (syn. Thielaviopsis basicola), Ceratocystis smalleyi, two Cercospora beticola strains, Coleophoma cylindrospora, Fusarium fracticaudum, Phialophora cf. hyalina, and Morchella septimelata.</title>
        <authorList>
            <person name="Wingfield B.D."/>
            <person name="Bills G.F."/>
            <person name="Dong Y."/>
            <person name="Huang W."/>
            <person name="Nel W.J."/>
            <person name="Swalarsk-Parry B.S."/>
            <person name="Vaghefi N."/>
            <person name="Wilken P.M."/>
            <person name="An Z."/>
            <person name="de Beer Z.W."/>
            <person name="De Vos L."/>
            <person name="Chen L."/>
            <person name="Duong T.A."/>
            <person name="Gao Y."/>
            <person name="Hammerbacher A."/>
            <person name="Kikkert J.R."/>
            <person name="Li Y."/>
            <person name="Li H."/>
            <person name="Li K."/>
            <person name="Li Q."/>
            <person name="Liu X."/>
            <person name="Ma X."/>
            <person name="Naidoo K."/>
            <person name="Pethybridge S.J."/>
            <person name="Sun J."/>
            <person name="Steenkamp E.T."/>
            <person name="van der Nest M.A."/>
            <person name="van Wyk S."/>
            <person name="Wingfield M.J."/>
            <person name="Xiong C."/>
            <person name="Yue Q."/>
            <person name="Zhang X."/>
        </authorList>
    </citation>
    <scope>NUCLEOTIDE SEQUENCE [LARGE SCALE GENOMIC DNA]</scope>
    <source>
        <strain evidence="13 14">BP 5553</strain>
    </source>
</reference>
<feature type="domain" description="Spo11/DNA topoisomerase VI subunit A N-terminal" evidence="11">
    <location>
        <begin position="144"/>
        <end position="205"/>
    </location>
</feature>
<name>A0A370TT17_9HELO</name>
<evidence type="ECO:0000313" key="13">
    <source>
        <dbReference type="EMBL" id="RDL38681.1"/>
    </source>
</evidence>
<dbReference type="InterPro" id="IPR013049">
    <property type="entry name" value="Spo11/TopoVI_A_N"/>
</dbReference>
<dbReference type="InterPro" id="IPR036388">
    <property type="entry name" value="WH-like_DNA-bd_sf"/>
</dbReference>
<evidence type="ECO:0000256" key="5">
    <source>
        <dbReference type="ARBA" id="ARBA00022723"/>
    </source>
</evidence>
<dbReference type="PROSITE" id="PS52041">
    <property type="entry name" value="TOPO_IIB"/>
    <property type="match status" value="1"/>
</dbReference>
<dbReference type="InterPro" id="IPR034136">
    <property type="entry name" value="TOPRIM_Topo6A/Spo11"/>
</dbReference>
<evidence type="ECO:0000256" key="2">
    <source>
        <dbReference type="ARBA" id="ARBA00001946"/>
    </source>
</evidence>
<dbReference type="AlphaFoldDB" id="A0A370TT17"/>
<evidence type="ECO:0000256" key="8">
    <source>
        <dbReference type="ARBA" id="ARBA00023125"/>
    </source>
</evidence>
<dbReference type="InterPro" id="IPR002815">
    <property type="entry name" value="Spo11/TopoVI_A"/>
</dbReference>
<evidence type="ECO:0000259" key="12">
    <source>
        <dbReference type="Pfam" id="PF21180"/>
    </source>
</evidence>
<dbReference type="Pfam" id="PF21180">
    <property type="entry name" value="TOP6A-Spo11_Toprim"/>
    <property type="match status" value="1"/>
</dbReference>
<dbReference type="GO" id="GO:0003918">
    <property type="term" value="F:DNA topoisomerase type II (double strand cut, ATP-hydrolyzing) activity"/>
    <property type="evidence" value="ECO:0007669"/>
    <property type="project" value="UniProtKB-UniRule"/>
</dbReference>
<sequence>MDYRPPPPPSGRAGLQPGFGLPEDLLSHLPNRELTYNGYTGTWSKLDHPVSLCSTPPPGFTFQKSKSAADSCNQPGAVISRIEDVFEAMTDCIIGEKNELVIQLKSRSRTKPQADDSGATAAKKQSNLELRAITFPSRSPQEAWKFTALLRILELCHEALVTGTVTTKRDIYYRDPELFMKQAVVDRYVNDLAYTLGVQRDALNVVAAAKGLVVGPFTITKNDNSVVDYGLEHEVRLFPVPLTIDYGLMGSGCATFRTLAASEYWMRSITGPGIIITAKGYPDIQTRQFLHLLFIQKLDIPIYALVDFDPDGIGIMSTYKHGSMALAHESANLSTPSIKWLGVRSSDFLQTSSDVQGLLKLSARDRRVATKMLEKGIFKEDGSEVEWRRELQVMLMLNVKAEIQILGNAEKLGEWLDRNLLEGSRSI</sequence>
<evidence type="ECO:0000256" key="6">
    <source>
        <dbReference type="ARBA" id="ARBA00022842"/>
    </source>
</evidence>
<dbReference type="PRINTS" id="PR01550">
    <property type="entry name" value="TOP6AFAMILY"/>
</dbReference>
<comment type="caution">
    <text evidence="13">The sequence shown here is derived from an EMBL/GenBank/DDBJ whole genome shotgun (WGS) entry which is preliminary data.</text>
</comment>
<evidence type="ECO:0000256" key="3">
    <source>
        <dbReference type="ARBA" id="ARBA00006559"/>
    </source>
</evidence>
<comment type="similarity">
    <text evidence="3 10">Belongs to the TOP6A family.</text>
</comment>
<evidence type="ECO:0000256" key="7">
    <source>
        <dbReference type="ARBA" id="ARBA00023029"/>
    </source>
</evidence>
<evidence type="ECO:0000313" key="14">
    <source>
        <dbReference type="Proteomes" id="UP000254866"/>
    </source>
</evidence>
<accession>A0A370TT17</accession>
<keyword evidence="6" id="KW-0460">Magnesium</keyword>
<dbReference type="GO" id="GO:0000706">
    <property type="term" value="P:meiotic DNA double-strand break processing"/>
    <property type="evidence" value="ECO:0007669"/>
    <property type="project" value="TreeGrafter"/>
</dbReference>
<dbReference type="RefSeq" id="XP_031871337.1">
    <property type="nucleotide sequence ID" value="XM_032011644.1"/>
</dbReference>
<dbReference type="Gene3D" id="1.10.10.10">
    <property type="entry name" value="Winged helix-like DNA-binding domain superfamily/Winged helix DNA-binding domain"/>
    <property type="match status" value="1"/>
</dbReference>
<organism evidence="13 14">
    <name type="scientific">Venustampulla echinocandica</name>
    <dbReference type="NCBI Taxonomy" id="2656787"/>
    <lineage>
        <taxon>Eukaryota</taxon>
        <taxon>Fungi</taxon>
        <taxon>Dikarya</taxon>
        <taxon>Ascomycota</taxon>
        <taxon>Pezizomycotina</taxon>
        <taxon>Leotiomycetes</taxon>
        <taxon>Helotiales</taxon>
        <taxon>Pleuroascaceae</taxon>
        <taxon>Venustampulla</taxon>
    </lineage>
</organism>
<dbReference type="Gene3D" id="3.40.1360.10">
    <property type="match status" value="1"/>
</dbReference>
<dbReference type="Proteomes" id="UP000254866">
    <property type="component" value="Unassembled WGS sequence"/>
</dbReference>
<dbReference type="GeneID" id="43595870"/>
<evidence type="ECO:0000256" key="10">
    <source>
        <dbReference type="PROSITE-ProRule" id="PRU01385"/>
    </source>
</evidence>
<dbReference type="CDD" id="cd00223">
    <property type="entry name" value="TOPRIM_TopoIIB_SPO"/>
    <property type="match status" value="1"/>
</dbReference>
<evidence type="ECO:0000256" key="1">
    <source>
        <dbReference type="ARBA" id="ARBA00000185"/>
    </source>
</evidence>
<keyword evidence="7 10" id="KW-0799">Topoisomerase</keyword>
<feature type="domain" description="Topoisomerase 6 subunit A/Spo11 TOPRIM" evidence="12">
    <location>
        <begin position="254"/>
        <end position="408"/>
    </location>
</feature>
<dbReference type="STRING" id="2656787.A0A370TT17"/>
<keyword evidence="5" id="KW-0479">Metal-binding</keyword>
<comment type="catalytic activity">
    <reaction evidence="1 10">
        <text>ATP-dependent breakage, passage and rejoining of double-stranded DNA.</text>
        <dbReference type="EC" id="5.6.2.2"/>
    </reaction>
</comment>
<dbReference type="GO" id="GO:0000228">
    <property type="term" value="C:nuclear chromosome"/>
    <property type="evidence" value="ECO:0007669"/>
    <property type="project" value="TreeGrafter"/>
</dbReference>
<gene>
    <name evidence="13" type="ORF">BP5553_03021</name>
</gene>
<keyword evidence="8 10" id="KW-0238">DNA-binding</keyword>
<dbReference type="PANTHER" id="PTHR10848:SF0">
    <property type="entry name" value="MEIOTIC RECOMBINATION PROTEIN SPO11"/>
    <property type="match status" value="1"/>
</dbReference>
<protein>
    <recommendedName>
        <fullName evidence="4">DNA topoisomerase (ATP-hydrolyzing)</fullName>
        <ecNumber evidence="4">5.6.2.2</ecNumber>
    </recommendedName>
</protein>
<dbReference type="EMBL" id="NPIC01000002">
    <property type="protein sequence ID" value="RDL38681.1"/>
    <property type="molecule type" value="Genomic_DNA"/>
</dbReference>
<keyword evidence="9 10" id="KW-0413">Isomerase</keyword>
<dbReference type="GO" id="GO:0005524">
    <property type="term" value="F:ATP binding"/>
    <property type="evidence" value="ECO:0007669"/>
    <property type="project" value="InterPro"/>
</dbReference>
<dbReference type="GO" id="GO:0003677">
    <property type="term" value="F:DNA binding"/>
    <property type="evidence" value="ECO:0007669"/>
    <property type="project" value="UniProtKB-UniRule"/>
</dbReference>
<feature type="active site" description="O-(5'-phospho-DNA)-tyrosine intermediate" evidence="10">
    <location>
        <position position="173"/>
    </location>
</feature>
<evidence type="ECO:0000256" key="9">
    <source>
        <dbReference type="ARBA" id="ARBA00023235"/>
    </source>
</evidence>
<dbReference type="InterPro" id="IPR036078">
    <property type="entry name" value="Spo11/TopoVI_A_sf"/>
</dbReference>
<dbReference type="GO" id="GO:0042138">
    <property type="term" value="P:meiotic DNA double-strand break formation"/>
    <property type="evidence" value="ECO:0007669"/>
    <property type="project" value="TreeGrafter"/>
</dbReference>
<proteinExistence type="inferred from homology"/>
<dbReference type="GO" id="GO:0007131">
    <property type="term" value="P:reciprocal meiotic recombination"/>
    <property type="evidence" value="ECO:0007669"/>
    <property type="project" value="TreeGrafter"/>
</dbReference>
<evidence type="ECO:0000256" key="4">
    <source>
        <dbReference type="ARBA" id="ARBA00012895"/>
    </source>
</evidence>
<dbReference type="OrthoDB" id="5377392at2759"/>
<dbReference type="PANTHER" id="PTHR10848">
    <property type="entry name" value="MEIOTIC RECOMBINATION PROTEIN SPO11"/>
    <property type="match status" value="1"/>
</dbReference>
<dbReference type="Pfam" id="PF04406">
    <property type="entry name" value="TP6A_N"/>
    <property type="match status" value="1"/>
</dbReference>
<keyword evidence="14" id="KW-1185">Reference proteome</keyword>